<dbReference type="EMBL" id="QNGE01004923">
    <property type="protein sequence ID" value="KAA3672422.1"/>
    <property type="molecule type" value="Genomic_DNA"/>
</dbReference>
<dbReference type="InterPro" id="IPR036873">
    <property type="entry name" value="Rhodanese-like_dom_sf"/>
</dbReference>
<reference evidence="1 2" key="1">
    <citation type="journal article" date="2019" name="Gigascience">
        <title>Whole-genome sequence of the oriental lung fluke Paragonimus westermani.</title>
        <authorList>
            <person name="Oey H."/>
            <person name="Zakrzewski M."/>
            <person name="Narain K."/>
            <person name="Devi K.R."/>
            <person name="Agatsuma T."/>
            <person name="Nawaratna S."/>
            <person name="Gobert G.N."/>
            <person name="Jones M.K."/>
            <person name="Ragan M.A."/>
            <person name="McManus D.P."/>
            <person name="Krause L."/>
        </authorList>
    </citation>
    <scope>NUCLEOTIDE SEQUENCE [LARGE SCALE GENOMIC DNA]</scope>
    <source>
        <strain evidence="1 2">IND2009</strain>
    </source>
</reference>
<comment type="caution">
    <text evidence="1">The sequence shown here is derived from an EMBL/GenBank/DDBJ whole genome shotgun (WGS) entry which is preliminary data.</text>
</comment>
<proteinExistence type="predicted"/>
<keyword evidence="2" id="KW-1185">Reference proteome</keyword>
<dbReference type="Proteomes" id="UP000324629">
    <property type="component" value="Unassembled WGS sequence"/>
</dbReference>
<name>A0A5J4NA61_9TREM</name>
<dbReference type="Gene3D" id="3.40.250.10">
    <property type="entry name" value="Rhodanese-like domain"/>
    <property type="match status" value="1"/>
</dbReference>
<protein>
    <submittedName>
        <fullName evidence="1">Uncharacterized protein</fullName>
    </submittedName>
</protein>
<evidence type="ECO:0000313" key="1">
    <source>
        <dbReference type="EMBL" id="KAA3672422.1"/>
    </source>
</evidence>
<organism evidence="1 2">
    <name type="scientific">Paragonimus westermani</name>
    <dbReference type="NCBI Taxonomy" id="34504"/>
    <lineage>
        <taxon>Eukaryota</taxon>
        <taxon>Metazoa</taxon>
        <taxon>Spiralia</taxon>
        <taxon>Lophotrochozoa</taxon>
        <taxon>Platyhelminthes</taxon>
        <taxon>Trematoda</taxon>
        <taxon>Digenea</taxon>
        <taxon>Plagiorchiida</taxon>
        <taxon>Troglotremata</taxon>
        <taxon>Troglotrematidae</taxon>
        <taxon>Paragonimus</taxon>
    </lineage>
</organism>
<dbReference type="AlphaFoldDB" id="A0A5J4NA61"/>
<gene>
    <name evidence="1" type="ORF">DEA37_0004331</name>
</gene>
<evidence type="ECO:0000313" key="2">
    <source>
        <dbReference type="Proteomes" id="UP000324629"/>
    </source>
</evidence>
<accession>A0A5J4NA61</accession>
<sequence>MHIGEPGGCLLVNPEDVLKSLRQVKDADGDSRLIVVNVCDAQSFRAGQLLTAIPLNCQTRAMTKRAIVERDTMFDDQDDEQGCSALTLNDHCSCTQICRFSKPPVVVYDQEGFCPFCDKNSPIEFFIKSLLIGGNDVYFMECEFAFGPMCLECYNPTSTNWGSVRGGIRALFGIVHIWVFLTNGVWVTENVCIRLCVSILRIYKIHEVPNTNELHRNPESFRYAYKLVLTSLHLLGFVLGIVSQIPKNPLNKPLIC</sequence>